<name>A0AAV8SJW0_9ROSI</name>
<keyword evidence="3" id="KW-0378">Hydrolase</keyword>
<dbReference type="Gene3D" id="3.40.50.1000">
    <property type="entry name" value="HAD superfamily/HAD-like"/>
    <property type="match status" value="1"/>
</dbReference>
<evidence type="ECO:0000313" key="5">
    <source>
        <dbReference type="EMBL" id="KAJ8752348.1"/>
    </source>
</evidence>
<dbReference type="AlphaFoldDB" id="A0AAV8SJW0"/>
<dbReference type="GO" id="GO:0005992">
    <property type="term" value="P:trehalose biosynthetic process"/>
    <property type="evidence" value="ECO:0007669"/>
    <property type="project" value="InterPro"/>
</dbReference>
<keyword evidence="6" id="KW-1185">Reference proteome</keyword>
<organism evidence="5 6">
    <name type="scientific">Erythroxylum novogranatense</name>
    <dbReference type="NCBI Taxonomy" id="1862640"/>
    <lineage>
        <taxon>Eukaryota</taxon>
        <taxon>Viridiplantae</taxon>
        <taxon>Streptophyta</taxon>
        <taxon>Embryophyta</taxon>
        <taxon>Tracheophyta</taxon>
        <taxon>Spermatophyta</taxon>
        <taxon>Magnoliopsida</taxon>
        <taxon>eudicotyledons</taxon>
        <taxon>Gunneridae</taxon>
        <taxon>Pentapetalae</taxon>
        <taxon>rosids</taxon>
        <taxon>fabids</taxon>
        <taxon>Malpighiales</taxon>
        <taxon>Erythroxylaceae</taxon>
        <taxon>Erythroxylum</taxon>
    </lineage>
</organism>
<comment type="cofactor">
    <cofactor evidence="2">
        <name>a divalent metal cation</name>
        <dbReference type="ChEBI" id="CHEBI:60240"/>
    </cofactor>
</comment>
<evidence type="ECO:0000256" key="4">
    <source>
        <dbReference type="ARBA" id="ARBA00025274"/>
    </source>
</evidence>
<dbReference type="PANTHER" id="PTHR43768:SF27">
    <property type="entry name" value="TREHALOSE-PHOSPHATE PHOSPHATASE A"/>
    <property type="match status" value="1"/>
</dbReference>
<dbReference type="GO" id="GO:0004805">
    <property type="term" value="F:trehalose-phosphatase activity"/>
    <property type="evidence" value="ECO:0007669"/>
    <property type="project" value="UniProtKB-EC"/>
</dbReference>
<gene>
    <name evidence="5" type="ORF">K2173_003984</name>
</gene>
<dbReference type="InterPro" id="IPR003337">
    <property type="entry name" value="Trehalose_PPase"/>
</dbReference>
<accession>A0AAV8SJW0</accession>
<proteinExistence type="predicted"/>
<comment type="catalytic activity">
    <reaction evidence="1">
        <text>alpha,alpha-trehalose 6-phosphate + H2O = alpha,alpha-trehalose + phosphate</text>
        <dbReference type="Rhea" id="RHEA:23420"/>
        <dbReference type="ChEBI" id="CHEBI:15377"/>
        <dbReference type="ChEBI" id="CHEBI:16551"/>
        <dbReference type="ChEBI" id="CHEBI:43474"/>
        <dbReference type="ChEBI" id="CHEBI:58429"/>
        <dbReference type="EC" id="3.1.3.12"/>
    </reaction>
</comment>
<sequence>MDLKSNHTAPVLTDQSTLFLLESLGQNNCNDVLPIYVGDDKTDKDAFKVLTERKCGYEFLVTSAPKKSNAYYSLMDPSEVHTFSFR</sequence>
<comment type="caution">
    <text evidence="5">The sequence shown here is derived from an EMBL/GenBank/DDBJ whole genome shotgun (WGS) entry which is preliminary data.</text>
</comment>
<dbReference type="InterPro" id="IPR023214">
    <property type="entry name" value="HAD_sf"/>
</dbReference>
<evidence type="ECO:0008006" key="7">
    <source>
        <dbReference type="Google" id="ProtNLM"/>
    </source>
</evidence>
<dbReference type="EMBL" id="JAIWQS010000010">
    <property type="protein sequence ID" value="KAJ8752348.1"/>
    <property type="molecule type" value="Genomic_DNA"/>
</dbReference>
<evidence type="ECO:0000256" key="2">
    <source>
        <dbReference type="ARBA" id="ARBA00001968"/>
    </source>
</evidence>
<dbReference type="Proteomes" id="UP001159364">
    <property type="component" value="Linkage Group LG10"/>
</dbReference>
<protein>
    <recommendedName>
        <fullName evidence="7">Trehalose-phosphatase</fullName>
    </recommendedName>
</protein>
<evidence type="ECO:0000256" key="1">
    <source>
        <dbReference type="ARBA" id="ARBA00000500"/>
    </source>
</evidence>
<dbReference type="InterPro" id="IPR044651">
    <property type="entry name" value="OTSB-like"/>
</dbReference>
<evidence type="ECO:0000256" key="3">
    <source>
        <dbReference type="ARBA" id="ARBA00022801"/>
    </source>
</evidence>
<reference evidence="5 6" key="1">
    <citation type="submission" date="2021-09" db="EMBL/GenBank/DDBJ databases">
        <title>Genomic insights and catalytic innovation underlie evolution of tropane alkaloids biosynthesis.</title>
        <authorList>
            <person name="Wang Y.-J."/>
            <person name="Tian T."/>
            <person name="Huang J.-P."/>
            <person name="Huang S.-X."/>
        </authorList>
    </citation>
    <scope>NUCLEOTIDE SEQUENCE [LARGE SCALE GENOMIC DNA]</scope>
    <source>
        <strain evidence="5">KIB-2018</strain>
        <tissue evidence="5">Leaf</tissue>
    </source>
</reference>
<evidence type="ECO:0000313" key="6">
    <source>
        <dbReference type="Proteomes" id="UP001159364"/>
    </source>
</evidence>
<dbReference type="Pfam" id="PF02358">
    <property type="entry name" value="Trehalose_PPase"/>
    <property type="match status" value="1"/>
</dbReference>
<comment type="function">
    <text evidence="4">Removes the phosphate from trehalose 6-phosphate to produce free trehalose. Trehalose accumulation in plant may improve abiotic stress tolerance.</text>
</comment>
<dbReference type="PANTHER" id="PTHR43768">
    <property type="entry name" value="TREHALOSE 6-PHOSPHATE PHOSPHATASE"/>
    <property type="match status" value="1"/>
</dbReference>